<dbReference type="Proteomes" id="UP000305948">
    <property type="component" value="Unassembled WGS sequence"/>
</dbReference>
<reference evidence="3 4" key="1">
    <citation type="journal article" date="2019" name="Nat. Ecol. Evol.">
        <title>Megaphylogeny resolves global patterns of mushroom evolution.</title>
        <authorList>
            <person name="Varga T."/>
            <person name="Krizsan K."/>
            <person name="Foldi C."/>
            <person name="Dima B."/>
            <person name="Sanchez-Garcia M."/>
            <person name="Sanchez-Ramirez S."/>
            <person name="Szollosi G.J."/>
            <person name="Szarkandi J.G."/>
            <person name="Papp V."/>
            <person name="Albert L."/>
            <person name="Andreopoulos W."/>
            <person name="Angelini C."/>
            <person name="Antonin V."/>
            <person name="Barry K.W."/>
            <person name="Bougher N.L."/>
            <person name="Buchanan P."/>
            <person name="Buyck B."/>
            <person name="Bense V."/>
            <person name="Catcheside P."/>
            <person name="Chovatia M."/>
            <person name="Cooper J."/>
            <person name="Damon W."/>
            <person name="Desjardin D."/>
            <person name="Finy P."/>
            <person name="Geml J."/>
            <person name="Haridas S."/>
            <person name="Hughes K."/>
            <person name="Justo A."/>
            <person name="Karasinski D."/>
            <person name="Kautmanova I."/>
            <person name="Kiss B."/>
            <person name="Kocsube S."/>
            <person name="Kotiranta H."/>
            <person name="LaButti K.M."/>
            <person name="Lechner B.E."/>
            <person name="Liimatainen K."/>
            <person name="Lipzen A."/>
            <person name="Lukacs Z."/>
            <person name="Mihaltcheva S."/>
            <person name="Morgado L.N."/>
            <person name="Niskanen T."/>
            <person name="Noordeloos M.E."/>
            <person name="Ohm R.A."/>
            <person name="Ortiz-Santana B."/>
            <person name="Ovrebo C."/>
            <person name="Racz N."/>
            <person name="Riley R."/>
            <person name="Savchenko A."/>
            <person name="Shiryaev A."/>
            <person name="Soop K."/>
            <person name="Spirin V."/>
            <person name="Szebenyi C."/>
            <person name="Tomsovsky M."/>
            <person name="Tulloss R.E."/>
            <person name="Uehling J."/>
            <person name="Grigoriev I.V."/>
            <person name="Vagvolgyi C."/>
            <person name="Papp T."/>
            <person name="Martin F.M."/>
            <person name="Miettinen O."/>
            <person name="Hibbett D.S."/>
            <person name="Nagy L.G."/>
        </authorList>
    </citation>
    <scope>NUCLEOTIDE SEQUENCE [LARGE SCALE GENOMIC DNA]</scope>
    <source>
        <strain evidence="3 4">OMC1185</strain>
    </source>
</reference>
<evidence type="ECO:0000313" key="4">
    <source>
        <dbReference type="Proteomes" id="UP000305948"/>
    </source>
</evidence>
<sequence length="402" mass="44622">MSQTYPGIEYPRRPCRTGLGKPNIVLDLLRPMDGCHNSRLYISDTLPPSSKPSCPPPQSLGVDMVHWKSPSEIATDTEVYARLWPIFMGIYIYDFLQTFWFEWKLVTRKLPFKWPYIPYFVGRYSLIVMFGVMNTPEFGQPGHCDGRFYVLTISTAFGTGCASLNLAIRTIIIWHRQMVITAIVVLLVLGQWAVLFLSAGKFIHTGTGQRYGVCLAEKIYNSELLTCYIYTLIFDLIILAGALAGLLKDTPTAHVWRLSDIRRLLVVQGLGYFLITLVINVVSAVFAALKLNPIMDIMLGIPALVISMIASSRCVTGLLASKDRLFVIRQIPSEADCPSKSDQLTTHCLAPNITVIPDLENPGPPAASLENSLEEPSSAYEGPSSVAPCHHQLGRTIEDLPC</sequence>
<feature type="transmembrane region" description="Helical" evidence="2">
    <location>
        <begin position="79"/>
        <end position="96"/>
    </location>
</feature>
<protein>
    <submittedName>
        <fullName evidence="3">Uncharacterized protein</fullName>
    </submittedName>
</protein>
<keyword evidence="2" id="KW-0812">Transmembrane</keyword>
<name>A0A5C3N2P4_9AGAM</name>
<evidence type="ECO:0000256" key="1">
    <source>
        <dbReference type="SAM" id="MobiDB-lite"/>
    </source>
</evidence>
<dbReference type="AlphaFoldDB" id="A0A5C3N2P4"/>
<feature type="transmembrane region" description="Helical" evidence="2">
    <location>
        <begin position="179"/>
        <end position="199"/>
    </location>
</feature>
<feature type="region of interest" description="Disordered" evidence="1">
    <location>
        <begin position="364"/>
        <end position="387"/>
    </location>
</feature>
<keyword evidence="4" id="KW-1185">Reference proteome</keyword>
<dbReference type="EMBL" id="ML213510">
    <property type="protein sequence ID" value="TFK51894.1"/>
    <property type="molecule type" value="Genomic_DNA"/>
</dbReference>
<keyword evidence="2" id="KW-0472">Membrane</keyword>
<feature type="transmembrane region" description="Helical" evidence="2">
    <location>
        <begin position="116"/>
        <end position="136"/>
    </location>
</feature>
<dbReference type="OrthoDB" id="2742220at2759"/>
<feature type="transmembrane region" description="Helical" evidence="2">
    <location>
        <begin position="269"/>
        <end position="291"/>
    </location>
</feature>
<accession>A0A5C3N2P4</accession>
<proteinExistence type="predicted"/>
<keyword evidence="2" id="KW-1133">Transmembrane helix</keyword>
<evidence type="ECO:0000256" key="2">
    <source>
        <dbReference type="SAM" id="Phobius"/>
    </source>
</evidence>
<organism evidence="3 4">
    <name type="scientific">Heliocybe sulcata</name>
    <dbReference type="NCBI Taxonomy" id="5364"/>
    <lineage>
        <taxon>Eukaryota</taxon>
        <taxon>Fungi</taxon>
        <taxon>Dikarya</taxon>
        <taxon>Basidiomycota</taxon>
        <taxon>Agaricomycotina</taxon>
        <taxon>Agaricomycetes</taxon>
        <taxon>Gloeophyllales</taxon>
        <taxon>Gloeophyllaceae</taxon>
        <taxon>Heliocybe</taxon>
    </lineage>
</organism>
<feature type="transmembrane region" description="Helical" evidence="2">
    <location>
        <begin position="228"/>
        <end position="248"/>
    </location>
</feature>
<feature type="transmembrane region" description="Helical" evidence="2">
    <location>
        <begin position="148"/>
        <end position="167"/>
    </location>
</feature>
<evidence type="ECO:0000313" key="3">
    <source>
        <dbReference type="EMBL" id="TFK51894.1"/>
    </source>
</evidence>
<gene>
    <name evidence="3" type="ORF">OE88DRAFT_1807802</name>
</gene>